<feature type="transmembrane region" description="Helical" evidence="6">
    <location>
        <begin position="126"/>
        <end position="145"/>
    </location>
</feature>
<keyword evidence="2 4" id="KW-0863">Zinc-finger</keyword>
<evidence type="ECO:0000256" key="5">
    <source>
        <dbReference type="SAM" id="Coils"/>
    </source>
</evidence>
<reference evidence="8" key="1">
    <citation type="submission" date="2022-07" db="EMBL/GenBank/DDBJ databases">
        <authorList>
            <person name="Macas J."/>
            <person name="Novak P."/>
            <person name="Neumann P."/>
        </authorList>
    </citation>
    <scope>NUCLEOTIDE SEQUENCE</scope>
</reference>
<dbReference type="AlphaFoldDB" id="A0AAV0G2V0"/>
<evidence type="ECO:0000256" key="2">
    <source>
        <dbReference type="ARBA" id="ARBA00022771"/>
    </source>
</evidence>
<accession>A0AAV0G2V0</accession>
<proteinExistence type="predicted"/>
<keyword evidence="9" id="KW-1185">Reference proteome</keyword>
<comment type="caution">
    <text evidence="8">The sequence shown here is derived from an EMBL/GenBank/DDBJ whole genome shotgun (WGS) entry which is preliminary data.</text>
</comment>
<dbReference type="PROSITE" id="PS51999">
    <property type="entry name" value="ZF_GRF"/>
    <property type="match status" value="1"/>
</dbReference>
<evidence type="ECO:0000256" key="1">
    <source>
        <dbReference type="ARBA" id="ARBA00022723"/>
    </source>
</evidence>
<keyword evidence="6" id="KW-1133">Transmembrane helix</keyword>
<keyword evidence="6" id="KW-0812">Transmembrane</keyword>
<dbReference type="Proteomes" id="UP001152523">
    <property type="component" value="Unassembled WGS sequence"/>
</dbReference>
<keyword evidence="1" id="KW-0479">Metal-binding</keyword>
<dbReference type="GO" id="GO:0008270">
    <property type="term" value="F:zinc ion binding"/>
    <property type="evidence" value="ECO:0007669"/>
    <property type="project" value="UniProtKB-KW"/>
</dbReference>
<name>A0AAV0G2V0_9ASTE</name>
<sequence length="148" mass="17063">MSTAKFASLNSGGQYEYGEWIPITYCECDQQLKLLTTWKAENSGRRFWKCIGSQDAYIVLVQPCKGCGMMEWFDPPMCKRSQKIILGLLKKMNGYEEKIRTLEMKLETLEVEGFKPEKKRQECSEYSRALVCIVAVLVVFVSMYIKAT</sequence>
<gene>
    <name evidence="8" type="ORF">CEPIT_LOCUS39714</name>
</gene>
<organism evidence="8 9">
    <name type="scientific">Cuscuta epithymum</name>
    <dbReference type="NCBI Taxonomy" id="186058"/>
    <lineage>
        <taxon>Eukaryota</taxon>
        <taxon>Viridiplantae</taxon>
        <taxon>Streptophyta</taxon>
        <taxon>Embryophyta</taxon>
        <taxon>Tracheophyta</taxon>
        <taxon>Spermatophyta</taxon>
        <taxon>Magnoliopsida</taxon>
        <taxon>eudicotyledons</taxon>
        <taxon>Gunneridae</taxon>
        <taxon>Pentapetalae</taxon>
        <taxon>asterids</taxon>
        <taxon>lamiids</taxon>
        <taxon>Solanales</taxon>
        <taxon>Convolvulaceae</taxon>
        <taxon>Cuscuteae</taxon>
        <taxon>Cuscuta</taxon>
        <taxon>Cuscuta subgen. Cuscuta</taxon>
    </lineage>
</organism>
<evidence type="ECO:0000256" key="3">
    <source>
        <dbReference type="ARBA" id="ARBA00022833"/>
    </source>
</evidence>
<protein>
    <recommendedName>
        <fullName evidence="7">GRF-type domain-containing protein</fullName>
    </recommendedName>
</protein>
<evidence type="ECO:0000256" key="4">
    <source>
        <dbReference type="PROSITE-ProRule" id="PRU01343"/>
    </source>
</evidence>
<dbReference type="InterPro" id="IPR010666">
    <property type="entry name" value="Znf_GRF"/>
</dbReference>
<evidence type="ECO:0000259" key="7">
    <source>
        <dbReference type="PROSITE" id="PS51999"/>
    </source>
</evidence>
<keyword evidence="6" id="KW-0472">Membrane</keyword>
<keyword evidence="3" id="KW-0862">Zinc</keyword>
<dbReference type="PANTHER" id="PTHR33248">
    <property type="entry name" value="ZINC ION-BINDING PROTEIN"/>
    <property type="match status" value="1"/>
</dbReference>
<dbReference type="EMBL" id="CAMAPF010001038">
    <property type="protein sequence ID" value="CAH9142196.1"/>
    <property type="molecule type" value="Genomic_DNA"/>
</dbReference>
<feature type="domain" description="GRF-type" evidence="7">
    <location>
        <begin position="26"/>
        <end position="76"/>
    </location>
</feature>
<feature type="coiled-coil region" evidence="5">
    <location>
        <begin position="85"/>
        <end position="112"/>
    </location>
</feature>
<keyword evidence="5" id="KW-0175">Coiled coil</keyword>
<evidence type="ECO:0000313" key="8">
    <source>
        <dbReference type="EMBL" id="CAH9142196.1"/>
    </source>
</evidence>
<evidence type="ECO:0000256" key="6">
    <source>
        <dbReference type="SAM" id="Phobius"/>
    </source>
</evidence>
<evidence type="ECO:0000313" key="9">
    <source>
        <dbReference type="Proteomes" id="UP001152523"/>
    </source>
</evidence>